<feature type="transmembrane region" description="Helical" evidence="1">
    <location>
        <begin position="146"/>
        <end position="178"/>
    </location>
</feature>
<keyword evidence="3" id="KW-1185">Reference proteome</keyword>
<name>A0A1V6N588_METAZ</name>
<feature type="transmembrane region" description="Helical" evidence="1">
    <location>
        <begin position="101"/>
        <end position="126"/>
    </location>
</feature>
<dbReference type="OrthoDB" id="78424at2157"/>
<protein>
    <recommendedName>
        <fullName evidence="4">DUF4013 domain-containing protein</fullName>
    </recommendedName>
</protein>
<comment type="caution">
    <text evidence="2">The sequence shown here is derived from an EMBL/GenBank/DDBJ whole genome shotgun (WGS) entry which is preliminary data.</text>
</comment>
<evidence type="ECO:0000313" key="2">
    <source>
        <dbReference type="EMBL" id="OQD59880.1"/>
    </source>
</evidence>
<dbReference type="EMBL" id="JXMW01000001">
    <property type="protein sequence ID" value="OQD59880.1"/>
    <property type="molecule type" value="Genomic_DNA"/>
</dbReference>
<keyword evidence="1" id="KW-1133">Transmembrane helix</keyword>
<dbReference type="AlphaFoldDB" id="A0A1V6N588"/>
<proteinExistence type="predicted"/>
<dbReference type="RefSeq" id="WP_080459496.1">
    <property type="nucleotide sequence ID" value="NZ_JXMW01000001.1"/>
</dbReference>
<sequence>MKIVEIFKDGLTYPSNNWQNVLILGLLTIIANIVLVIPAIGISLNSIGFTGIVLTIVSIISFIINLIIMGYSFSIIKNTVNNIDTIPSFEIGNNILNGLKILIISIVYYIIPVIITILVAIASGAFNNLAQIIALSGGAISDELAFNLFASFFAVMIVGIILFIITTLIITIGIARFAEKGNMGAAFKFGEIFNTIKKIGWGNYIVWYILLFIILFIVVFIMGIINLIPFIGFIITLLVINPYLVMFSSRATGLIYNEKNS</sequence>
<feature type="transmembrane region" description="Helical" evidence="1">
    <location>
        <begin position="199"/>
        <end position="221"/>
    </location>
</feature>
<feature type="transmembrane region" description="Helical" evidence="1">
    <location>
        <begin position="21"/>
        <end position="41"/>
    </location>
</feature>
<gene>
    <name evidence="2" type="ORF">MBBAR_1c02900</name>
</gene>
<evidence type="ECO:0000256" key="1">
    <source>
        <dbReference type="SAM" id="Phobius"/>
    </source>
</evidence>
<reference evidence="2 3" key="1">
    <citation type="submission" date="2014-12" db="EMBL/GenBank/DDBJ databases">
        <title>Genome sequence of Methanobrevibacter arboriphilicus DH1, DSM1125.</title>
        <authorList>
            <person name="Poehlein A."/>
            <person name="Thauer R.K."/>
            <person name="Seedorf H."/>
            <person name="Daniel R."/>
        </authorList>
    </citation>
    <scope>NUCLEOTIDE SEQUENCE [LARGE SCALE GENOMIC DNA]</scope>
    <source>
        <strain evidence="2 3">DH1</strain>
    </source>
</reference>
<keyword evidence="1" id="KW-0472">Membrane</keyword>
<organism evidence="2 3">
    <name type="scientific">Methanobrevibacter arboriphilus JCM 13429 = DSM 1125</name>
    <dbReference type="NCBI Taxonomy" id="1300164"/>
    <lineage>
        <taxon>Archaea</taxon>
        <taxon>Methanobacteriati</taxon>
        <taxon>Methanobacteriota</taxon>
        <taxon>Methanomada group</taxon>
        <taxon>Methanobacteria</taxon>
        <taxon>Methanobacteriales</taxon>
        <taxon>Methanobacteriaceae</taxon>
        <taxon>Methanobrevibacter</taxon>
    </lineage>
</organism>
<dbReference type="Proteomes" id="UP000191661">
    <property type="component" value="Unassembled WGS sequence"/>
</dbReference>
<accession>A0A1V6N588</accession>
<evidence type="ECO:0008006" key="4">
    <source>
        <dbReference type="Google" id="ProtNLM"/>
    </source>
</evidence>
<dbReference type="InterPro" id="IPR025098">
    <property type="entry name" value="DUF4013"/>
</dbReference>
<keyword evidence="1" id="KW-0812">Transmembrane</keyword>
<dbReference type="Pfam" id="PF13197">
    <property type="entry name" value="DUF4013"/>
    <property type="match status" value="1"/>
</dbReference>
<feature type="transmembrane region" description="Helical" evidence="1">
    <location>
        <begin position="47"/>
        <end position="68"/>
    </location>
</feature>
<evidence type="ECO:0000313" key="3">
    <source>
        <dbReference type="Proteomes" id="UP000191661"/>
    </source>
</evidence>
<feature type="transmembrane region" description="Helical" evidence="1">
    <location>
        <begin position="227"/>
        <end position="246"/>
    </location>
</feature>